<proteinExistence type="predicted"/>
<evidence type="ECO:0000313" key="2">
    <source>
        <dbReference type="Proteomes" id="UP000254848"/>
    </source>
</evidence>
<dbReference type="RefSeq" id="WP_115457202.1">
    <property type="nucleotide sequence ID" value="NZ_QRAP01000001.1"/>
</dbReference>
<dbReference type="Proteomes" id="UP000254848">
    <property type="component" value="Unassembled WGS sequence"/>
</dbReference>
<dbReference type="OrthoDB" id="6476622at2"/>
<reference evidence="1 2" key="1">
    <citation type="submission" date="2018-07" db="EMBL/GenBank/DDBJ databases">
        <title>Genomic Encyclopedia of Type Strains, Phase IV (KMG-IV): sequencing the most valuable type-strain genomes for metagenomic binning, comparative biology and taxonomic classification.</title>
        <authorList>
            <person name="Goeker M."/>
        </authorList>
    </citation>
    <scope>NUCLEOTIDE SEQUENCE [LARGE SCALE GENOMIC DNA]</scope>
    <source>
        <strain evidence="1 2">DSM 103736</strain>
    </source>
</reference>
<dbReference type="Pfam" id="PF07377">
    <property type="entry name" value="DUF1493"/>
    <property type="match status" value="1"/>
</dbReference>
<gene>
    <name evidence="1" type="ORF">C8D90_101941</name>
</gene>
<organism evidence="1 2">
    <name type="scientific">Enterobacillus tribolii</name>
    <dbReference type="NCBI Taxonomy" id="1487935"/>
    <lineage>
        <taxon>Bacteria</taxon>
        <taxon>Pseudomonadati</taxon>
        <taxon>Pseudomonadota</taxon>
        <taxon>Gammaproteobacteria</taxon>
        <taxon>Enterobacterales</taxon>
        <taxon>Hafniaceae</taxon>
        <taxon>Enterobacillus</taxon>
    </lineage>
</organism>
<sequence length="111" mass="12562">MVENSIEAEVIALVLKYYGAPLFGGSYPTITLDTDLDTDLGLEAEDTEELLAELFTKYAIDDDAFDLETYYPAPSWRDMINYTLKRKAPSIVPDLTIRMLVESAKAGRWLY</sequence>
<comment type="caution">
    <text evidence="1">The sequence shown here is derived from an EMBL/GenBank/DDBJ whole genome shotgun (WGS) entry which is preliminary data.</text>
</comment>
<evidence type="ECO:0000313" key="1">
    <source>
        <dbReference type="EMBL" id="RDK97491.1"/>
    </source>
</evidence>
<accession>A0A370R4Y4</accession>
<name>A0A370R4Y4_9GAMM</name>
<dbReference type="InterPro" id="IPR010862">
    <property type="entry name" value="DUF1493"/>
</dbReference>
<keyword evidence="2" id="KW-1185">Reference proteome</keyword>
<protein>
    <submittedName>
        <fullName evidence="1">Uncharacterized protein DUF1493</fullName>
    </submittedName>
</protein>
<dbReference type="EMBL" id="QRAP01000001">
    <property type="protein sequence ID" value="RDK97491.1"/>
    <property type="molecule type" value="Genomic_DNA"/>
</dbReference>
<dbReference type="AlphaFoldDB" id="A0A370R4Y4"/>